<dbReference type="InterPro" id="IPR015943">
    <property type="entry name" value="WD40/YVTN_repeat-like_dom_sf"/>
</dbReference>
<evidence type="ECO:0000256" key="3">
    <source>
        <dbReference type="ARBA" id="ARBA00023157"/>
    </source>
</evidence>
<dbReference type="PANTHER" id="PTHR22625">
    <property type="entry name" value="PLEXIN"/>
    <property type="match status" value="1"/>
</dbReference>
<sequence>MYLFVGCPHGNKQQKNLCKKFGIYWFENFDMTRKTTTFKNADDLLLITDTYVKGFAIDHHRLFFSIQRNKTDNSTVSRVANVCQKLDSAPNTYVDMELKCGDFNYLQAVAKRCFEEECIIVATFTQGEHSVVCAYRFSEIKSSLAVNVKRCYNKTLQLPSDMYDYFHYPNYRPCTGDAIDLTGINATDDYFLCNEYGFSSLKDVIGDTAQQMNASVRLNHTVVTALTLVSTRGRVLALLGTAEGEIIKALVYPREAAMVLPWSAVVDSRHAVLSDMIVCTTSTECSNSQWILAEGSASFCPQINQTCPSVIRTDEYSECSGVDRGDEVTVMCSPPDWTELEHYIKGTASLSVLLFTNVSSKAVMRGELTVFECETFTRCGKCSFSRWTCKWCPLEGRCIKDNNSCNGNESSEEIDEKSSCPRVTNYSVSAPNILDGSGDAHLAIEESYNITIKGVNFIE</sequence>
<evidence type="ECO:0000259" key="6">
    <source>
        <dbReference type="PROSITE" id="PS51004"/>
    </source>
</evidence>
<dbReference type="Pfam" id="PF01437">
    <property type="entry name" value="PSI"/>
    <property type="match status" value="1"/>
</dbReference>
<keyword evidence="3" id="KW-1015">Disulfide bond</keyword>
<comment type="caution">
    <text evidence="5">Lacks conserved residue(s) required for the propagation of feature annotation.</text>
</comment>
<dbReference type="PROSITE" id="PS51004">
    <property type="entry name" value="SEMA"/>
    <property type="match status" value="1"/>
</dbReference>
<gene>
    <name evidence="7" type="ORF">MAR_012860</name>
</gene>
<dbReference type="InterPro" id="IPR002165">
    <property type="entry name" value="Plexin_repeat"/>
</dbReference>
<evidence type="ECO:0000313" key="7">
    <source>
        <dbReference type="EMBL" id="WAR27156.1"/>
    </source>
</evidence>
<dbReference type="Proteomes" id="UP001164746">
    <property type="component" value="Chromosome 14"/>
</dbReference>
<evidence type="ECO:0000256" key="1">
    <source>
        <dbReference type="ARBA" id="ARBA00004370"/>
    </source>
</evidence>
<evidence type="ECO:0000256" key="5">
    <source>
        <dbReference type="PROSITE-ProRule" id="PRU00352"/>
    </source>
</evidence>
<evidence type="ECO:0000313" key="8">
    <source>
        <dbReference type="Proteomes" id="UP001164746"/>
    </source>
</evidence>
<evidence type="ECO:0000256" key="4">
    <source>
        <dbReference type="ARBA" id="ARBA00023180"/>
    </source>
</evidence>
<evidence type="ECO:0000256" key="2">
    <source>
        <dbReference type="ARBA" id="ARBA00023136"/>
    </source>
</evidence>
<comment type="subcellular location">
    <subcellularLocation>
        <location evidence="1">Membrane</location>
    </subcellularLocation>
</comment>
<dbReference type="InterPro" id="IPR001627">
    <property type="entry name" value="Semap_dom"/>
</dbReference>
<dbReference type="InterPro" id="IPR036352">
    <property type="entry name" value="Semap_dom_sf"/>
</dbReference>
<keyword evidence="8" id="KW-1185">Reference proteome</keyword>
<protein>
    <recommendedName>
        <fullName evidence="6">Sema domain-containing protein</fullName>
    </recommendedName>
</protein>
<dbReference type="PANTHER" id="PTHR22625:SF44">
    <property type="entry name" value="PLEXIN-B"/>
    <property type="match status" value="1"/>
</dbReference>
<dbReference type="SUPFAM" id="SSF101912">
    <property type="entry name" value="Sema domain"/>
    <property type="match status" value="1"/>
</dbReference>
<keyword evidence="4" id="KW-0325">Glycoprotein</keyword>
<reference evidence="7" key="1">
    <citation type="submission" date="2022-11" db="EMBL/GenBank/DDBJ databases">
        <title>Centuries of genome instability and evolution in soft-shell clam transmissible cancer (bioRxiv).</title>
        <authorList>
            <person name="Hart S.F.M."/>
            <person name="Yonemitsu M.A."/>
            <person name="Giersch R.M."/>
            <person name="Beal B.F."/>
            <person name="Arriagada G."/>
            <person name="Davis B.W."/>
            <person name="Ostrander E.A."/>
            <person name="Goff S.P."/>
            <person name="Metzger M.J."/>
        </authorList>
    </citation>
    <scope>NUCLEOTIDE SEQUENCE</scope>
    <source>
        <strain evidence="7">MELC-2E11</strain>
        <tissue evidence="7">Siphon/mantle</tissue>
    </source>
</reference>
<dbReference type="Gene3D" id="2.130.10.10">
    <property type="entry name" value="YVTN repeat-like/Quinoprotein amine dehydrogenase"/>
    <property type="match status" value="1"/>
</dbReference>
<keyword evidence="2" id="KW-0472">Membrane</keyword>
<feature type="non-terminal residue" evidence="7">
    <location>
        <position position="459"/>
    </location>
</feature>
<dbReference type="InterPro" id="IPR031148">
    <property type="entry name" value="Plexin"/>
</dbReference>
<proteinExistence type="predicted"/>
<name>A0ABY7G2C7_MYAAR</name>
<accession>A0ABY7G2C7</accession>
<feature type="domain" description="Sema" evidence="6">
    <location>
        <begin position="1"/>
        <end position="305"/>
    </location>
</feature>
<dbReference type="EMBL" id="CP111025">
    <property type="protein sequence ID" value="WAR27156.1"/>
    <property type="molecule type" value="Genomic_DNA"/>
</dbReference>
<dbReference type="Pfam" id="PF01403">
    <property type="entry name" value="Sema"/>
    <property type="match status" value="1"/>
</dbReference>
<organism evidence="7 8">
    <name type="scientific">Mya arenaria</name>
    <name type="common">Soft-shell clam</name>
    <dbReference type="NCBI Taxonomy" id="6604"/>
    <lineage>
        <taxon>Eukaryota</taxon>
        <taxon>Metazoa</taxon>
        <taxon>Spiralia</taxon>
        <taxon>Lophotrochozoa</taxon>
        <taxon>Mollusca</taxon>
        <taxon>Bivalvia</taxon>
        <taxon>Autobranchia</taxon>
        <taxon>Heteroconchia</taxon>
        <taxon>Euheterodonta</taxon>
        <taxon>Imparidentia</taxon>
        <taxon>Neoheterodontei</taxon>
        <taxon>Myida</taxon>
        <taxon>Myoidea</taxon>
        <taxon>Myidae</taxon>
        <taxon>Mya</taxon>
    </lineage>
</organism>